<dbReference type="PROSITE" id="PS00758">
    <property type="entry name" value="ARGE_DAPE_CPG2_1"/>
    <property type="match status" value="1"/>
</dbReference>
<dbReference type="InterPro" id="IPR001261">
    <property type="entry name" value="ArgE/DapE_CS"/>
</dbReference>
<keyword evidence="1" id="KW-0378">Hydrolase</keyword>
<organism evidence="4 5">
    <name type="scientific">Mycobacteroides abscessus</name>
    <dbReference type="NCBI Taxonomy" id="36809"/>
    <lineage>
        <taxon>Bacteria</taxon>
        <taxon>Bacillati</taxon>
        <taxon>Actinomycetota</taxon>
        <taxon>Actinomycetes</taxon>
        <taxon>Mycobacteriales</taxon>
        <taxon>Mycobacteriaceae</taxon>
        <taxon>Mycobacteroides</taxon>
    </lineage>
</organism>
<feature type="transmembrane region" description="Helical" evidence="3">
    <location>
        <begin position="135"/>
        <end position="152"/>
    </location>
</feature>
<dbReference type="Proteomes" id="UP000045782">
    <property type="component" value="Unassembled WGS sequence"/>
</dbReference>
<evidence type="ECO:0000256" key="2">
    <source>
        <dbReference type="SAM" id="MobiDB-lite"/>
    </source>
</evidence>
<evidence type="ECO:0000256" key="1">
    <source>
        <dbReference type="ARBA" id="ARBA00022801"/>
    </source>
</evidence>
<feature type="compositionally biased region" description="Pro residues" evidence="2">
    <location>
        <begin position="169"/>
        <end position="180"/>
    </location>
</feature>
<name>A0A0U0ZSM9_9MYCO</name>
<feature type="region of interest" description="Disordered" evidence="2">
    <location>
        <begin position="38"/>
        <end position="89"/>
    </location>
</feature>
<accession>A0A0U0ZSM9</accession>
<dbReference type="AlphaFoldDB" id="A0A0U0ZSM9"/>
<sequence>MSSGVDELADADISRGDNEPIVAHRALVLSLMAPQAVQPAAASVRAPAPATPAPSAAATARPEPSPYIEDTRPSAAPRARAVSTPDYLQFKTDDDVLDEAEPQKPEPEILTTPSGPTGWRKYWEKFKALSTVKKAGVIFGVCVALLIAYALLKPKPTAPPLQITQAPSGTPPPAAAPPAPANGKLKFVSAGPACKPGGTDPRLAIDGHNDTAWTCKAPFGLGQELTLELESASWVNQVGLIPGFLKVDKDADQWSKYSTVTKVLVQFDGDTGNEGITIETANAKKMVPMPINPPRLTKTIRITIKKVTDPPADPGTILAPGSEGNKARVFAISEIEAFGHPATPTGG</sequence>
<evidence type="ECO:0000313" key="4">
    <source>
        <dbReference type="EMBL" id="CPV66022.1"/>
    </source>
</evidence>
<reference evidence="4 5" key="1">
    <citation type="submission" date="2015-03" db="EMBL/GenBank/DDBJ databases">
        <authorList>
            <person name="Murphy D."/>
        </authorList>
    </citation>
    <scope>NUCLEOTIDE SEQUENCE [LARGE SCALE GENOMIC DNA]</scope>
    <source>
        <strain evidence="4 5">PAP088</strain>
    </source>
</reference>
<keyword evidence="3" id="KW-0812">Transmembrane</keyword>
<feature type="region of interest" description="Disordered" evidence="2">
    <location>
        <begin position="162"/>
        <end position="182"/>
    </location>
</feature>
<keyword evidence="3" id="KW-1133">Transmembrane helix</keyword>
<dbReference type="SUPFAM" id="SSF49785">
    <property type="entry name" value="Galactose-binding domain-like"/>
    <property type="match status" value="1"/>
</dbReference>
<keyword evidence="3" id="KW-0472">Membrane</keyword>
<feature type="compositionally biased region" description="Low complexity" evidence="2">
    <location>
        <begin position="38"/>
        <end position="62"/>
    </location>
</feature>
<proteinExistence type="predicted"/>
<gene>
    <name evidence="4" type="ORF">ERS075579_03925</name>
</gene>
<dbReference type="InterPro" id="IPR008979">
    <property type="entry name" value="Galactose-bd-like_sf"/>
</dbReference>
<dbReference type="EMBL" id="CSWP01000009">
    <property type="protein sequence ID" value="CPV66022.1"/>
    <property type="molecule type" value="Genomic_DNA"/>
</dbReference>
<feature type="compositionally biased region" description="Low complexity" evidence="2">
    <location>
        <begin position="73"/>
        <end position="85"/>
    </location>
</feature>
<dbReference type="Gene3D" id="2.60.120.260">
    <property type="entry name" value="Galactose-binding domain-like"/>
    <property type="match status" value="1"/>
</dbReference>
<protein>
    <submittedName>
        <fullName evidence="4">F5/8 type C domain-containing protein</fullName>
    </submittedName>
</protein>
<evidence type="ECO:0000313" key="5">
    <source>
        <dbReference type="Proteomes" id="UP000045782"/>
    </source>
</evidence>
<evidence type="ECO:0000256" key="3">
    <source>
        <dbReference type="SAM" id="Phobius"/>
    </source>
</evidence>